<dbReference type="PANTHER" id="PTHR42100:SF1">
    <property type="entry name" value="OXIDOREDUCTASE 178 KDA SUBUNIT, PUTATIVE (AFU_ORTHOLOGUE AFUA_8G04320)-RELATED"/>
    <property type="match status" value="1"/>
</dbReference>
<dbReference type="PANTHER" id="PTHR42100">
    <property type="entry name" value="OXIDOREDUCTASE 178 KDA SUBUNIT, PUTATIVE (AFU_ORTHOLOGUE AFUA_8G04320)-RELATED"/>
    <property type="match status" value="1"/>
</dbReference>
<keyword evidence="2" id="KW-1185">Reference proteome</keyword>
<accession>A0A0D7B0D4</accession>
<reference evidence="1 2" key="1">
    <citation type="journal article" date="2015" name="Fungal Genet. Biol.">
        <title>Evolution of novel wood decay mechanisms in Agaricales revealed by the genome sequences of Fistulina hepatica and Cylindrobasidium torrendii.</title>
        <authorList>
            <person name="Floudas D."/>
            <person name="Held B.W."/>
            <person name="Riley R."/>
            <person name="Nagy L.G."/>
            <person name="Koehler G."/>
            <person name="Ransdell A.S."/>
            <person name="Younus H."/>
            <person name="Chow J."/>
            <person name="Chiniquy J."/>
            <person name="Lipzen A."/>
            <person name="Tritt A."/>
            <person name="Sun H."/>
            <person name="Haridas S."/>
            <person name="LaButti K."/>
            <person name="Ohm R.A."/>
            <person name="Kues U."/>
            <person name="Blanchette R.A."/>
            <person name="Grigoriev I.V."/>
            <person name="Minto R.E."/>
            <person name="Hibbett D.S."/>
        </authorList>
    </citation>
    <scope>NUCLEOTIDE SEQUENCE [LARGE SCALE GENOMIC DNA]</scope>
    <source>
        <strain evidence="1 2">FP15055 ss-10</strain>
    </source>
</reference>
<organism evidence="1 2">
    <name type="scientific">Cylindrobasidium torrendii FP15055 ss-10</name>
    <dbReference type="NCBI Taxonomy" id="1314674"/>
    <lineage>
        <taxon>Eukaryota</taxon>
        <taxon>Fungi</taxon>
        <taxon>Dikarya</taxon>
        <taxon>Basidiomycota</taxon>
        <taxon>Agaricomycotina</taxon>
        <taxon>Agaricomycetes</taxon>
        <taxon>Agaricomycetidae</taxon>
        <taxon>Agaricales</taxon>
        <taxon>Marasmiineae</taxon>
        <taxon>Physalacriaceae</taxon>
        <taxon>Cylindrobasidium</taxon>
    </lineage>
</organism>
<name>A0A0D7B0D4_9AGAR</name>
<dbReference type="AlphaFoldDB" id="A0A0D7B0D4"/>
<proteinExistence type="predicted"/>
<dbReference type="Proteomes" id="UP000054007">
    <property type="component" value="Unassembled WGS sequence"/>
</dbReference>
<dbReference type="InterPro" id="IPR034444">
    <property type="entry name" value="Nuo17.8"/>
</dbReference>
<sequence length="158" mass="17345">MSLTAARISRRVASSRIATVPAARHYSSDHHDDHHHEEVDNTVYPAESGFFNAFWLKAVVATTATVAAIKYAPGADGSALTEWLKEGHADVEKQSEMNANRTALAHEFADRRLLLSDCKRPAKAQYKNPHMITLQAPFNTPAGHRVDMSGVKINAELA</sequence>
<evidence type="ECO:0000313" key="1">
    <source>
        <dbReference type="EMBL" id="KIY64093.1"/>
    </source>
</evidence>
<protein>
    <submittedName>
        <fullName evidence="1">Uncharacterized protein</fullName>
    </submittedName>
</protein>
<dbReference type="GO" id="GO:0005739">
    <property type="term" value="C:mitochondrion"/>
    <property type="evidence" value="ECO:0007669"/>
    <property type="project" value="InterPro"/>
</dbReference>
<gene>
    <name evidence="1" type="ORF">CYLTODRAFT_493397</name>
</gene>
<evidence type="ECO:0000313" key="2">
    <source>
        <dbReference type="Proteomes" id="UP000054007"/>
    </source>
</evidence>
<dbReference type="EMBL" id="KN880654">
    <property type="protein sequence ID" value="KIY64093.1"/>
    <property type="molecule type" value="Genomic_DNA"/>
</dbReference>